<comment type="subcellular location">
    <subcellularLocation>
        <location evidence="1">Membrane</location>
        <topology evidence="1">Multi-pass membrane protein</topology>
    </subcellularLocation>
</comment>
<dbReference type="Proteomes" id="UP001470230">
    <property type="component" value="Unassembled WGS sequence"/>
</dbReference>
<feature type="transmembrane region" description="Helical" evidence="6">
    <location>
        <begin position="361"/>
        <end position="379"/>
    </location>
</feature>
<dbReference type="EMBL" id="JAPFFF010000015">
    <property type="protein sequence ID" value="KAK8866718.1"/>
    <property type="molecule type" value="Genomic_DNA"/>
</dbReference>
<keyword evidence="3 6" id="KW-1133">Transmembrane helix</keyword>
<evidence type="ECO:0000256" key="1">
    <source>
        <dbReference type="ARBA" id="ARBA00004141"/>
    </source>
</evidence>
<evidence type="ECO:0000256" key="4">
    <source>
        <dbReference type="ARBA" id="ARBA00023136"/>
    </source>
</evidence>
<evidence type="ECO:0000256" key="2">
    <source>
        <dbReference type="ARBA" id="ARBA00022692"/>
    </source>
</evidence>
<gene>
    <name evidence="7" type="ORF">M9Y10_009685</name>
</gene>
<feature type="transmembrane region" description="Helical" evidence="6">
    <location>
        <begin position="999"/>
        <end position="1020"/>
    </location>
</feature>
<accession>A0ABR2IPY9</accession>
<feature type="transmembrane region" description="Helical" evidence="6">
    <location>
        <begin position="943"/>
        <end position="961"/>
    </location>
</feature>
<organism evidence="7 8">
    <name type="scientific">Tritrichomonas musculus</name>
    <dbReference type="NCBI Taxonomy" id="1915356"/>
    <lineage>
        <taxon>Eukaryota</taxon>
        <taxon>Metamonada</taxon>
        <taxon>Parabasalia</taxon>
        <taxon>Tritrichomonadida</taxon>
        <taxon>Tritrichomonadidae</taxon>
        <taxon>Tritrichomonas</taxon>
    </lineage>
</organism>
<dbReference type="InterPro" id="IPR052081">
    <property type="entry name" value="Dispatched_Hh_regulator"/>
</dbReference>
<evidence type="ECO:0000313" key="7">
    <source>
        <dbReference type="EMBL" id="KAK8866718.1"/>
    </source>
</evidence>
<dbReference type="PANTHER" id="PTHR45951:SF3">
    <property type="entry name" value="PROTEIN DISPATCHED"/>
    <property type="match status" value="1"/>
</dbReference>
<sequence length="1096" mass="126740">MLDHLDFEEKKASKVKFITRIYSNFTLKYPIVLFLLSLIISCGLFATSCFVYGMWPLCNQNYYVWSGDEISEKWNSYLASMKNTYSSLQKLLTSSFSIPYQFELTQVGCLFYQRNLFQKKKLSNSYINQSHIINNYTNQSESKKYFIDKNIDEIDDSQNVLTAECLRAIWEIEDKMHQTEGWSDYCYKIPRNLLPSFLQPFLDNILDYMRDHLSELEEDTNCLAFKSIITEFKKFMRSSLNISNPKPSDLTDKIVYDYINGYDDLNRSIEARLKITYFGTDYTHMKTTKIRSLVMAGLPIKGYDSKNDRFNEQKKKLGKWQTNFLKPLFDEISNKTSPIYPCAALPFEIEYEIFDIVVQHLPYFAGALGILFTLSCIASKSFILGIFGSVGIILSALFSVAIINIIFQLHYFDVINAMAIYMSSAVGGLCNLYILQIYKNNNSFLFIVEKTTKTMLMVLFFNSFTYLSVLLFGTKIGQYFGFYSFILNINYFVTIFTWFIPLLSLYSKCRTKKFRTESVYSLNSILLTSANENEASLNYDNNDASMKKSSSTLIVKDSNPIVGYTNSKSTPNLANIADSELNSEFINIEPNSQMITTNSASQSYSNNSTNIFSYAETLNDYPNQKIFDFFKTRVTFNLNCCNQFPTNFIEKFICYHWWPFIYFYRIIFIFIGLILLAANIYFVTQINTKNKISFLKKDHRIQRAMDLSATSFVNPLNDNAFVYVWGLNNKSYKSYKSWTTIDDYGYHKSFNSDEVNLSMITNPNVQSHIMETWALLHNFTDIIDVHQSEHFGFNPWETWNMIANTDFGPFDFIFKFLNFTEPPTNITSITPEQYHSYIFVWQLLLSLTTMQETDNYDPGTLMANTIGFSFSDYSLKFIGMKMNMLLTKHNSHEELKSQYNRAKEIESIIQKNAISKGIPEFKGWMTSAAWIPLVVEENMKKNLVIIFSTSLVLSLIAPIFFVSYKMSITILFGSFGSLVFTLGTLKVCFNWELGLNEALMIAVTNSFASVFLQITVFDAFSKNNKKLPKFGKIQIALMNSSFPLSLILLFLLGSIPILIFCPFQYFPPFVIYLFFADLFCFLWGLIISPIILSFIL</sequence>
<name>A0ABR2IPY9_9EUKA</name>
<feature type="transmembrane region" description="Helical" evidence="6">
    <location>
        <begin position="968"/>
        <end position="987"/>
    </location>
</feature>
<feature type="transmembrane region" description="Helical" evidence="6">
    <location>
        <begin position="415"/>
        <end position="435"/>
    </location>
</feature>
<feature type="transmembrane region" description="Helical" evidence="6">
    <location>
        <begin position="1041"/>
        <end position="1065"/>
    </location>
</feature>
<proteinExistence type="predicted"/>
<feature type="transmembrane region" description="Helical" evidence="6">
    <location>
        <begin position="31"/>
        <end position="55"/>
    </location>
</feature>
<keyword evidence="8" id="KW-1185">Reference proteome</keyword>
<reference evidence="7 8" key="1">
    <citation type="submission" date="2024-04" db="EMBL/GenBank/DDBJ databases">
        <title>Tritrichomonas musculus Genome.</title>
        <authorList>
            <person name="Alves-Ferreira E."/>
            <person name="Grigg M."/>
            <person name="Lorenzi H."/>
            <person name="Galac M."/>
        </authorList>
    </citation>
    <scope>NUCLEOTIDE SEQUENCE [LARGE SCALE GENOMIC DNA]</scope>
    <source>
        <strain evidence="7 8">EAF2021</strain>
    </source>
</reference>
<keyword evidence="4 6" id="KW-0472">Membrane</keyword>
<evidence type="ECO:0000256" key="3">
    <source>
        <dbReference type="ARBA" id="ARBA00022989"/>
    </source>
</evidence>
<keyword evidence="5" id="KW-0325">Glycoprotein</keyword>
<feature type="transmembrane region" description="Helical" evidence="6">
    <location>
        <begin position="1071"/>
        <end position="1095"/>
    </location>
</feature>
<feature type="transmembrane region" description="Helical" evidence="6">
    <location>
        <begin position="480"/>
        <end position="506"/>
    </location>
</feature>
<feature type="transmembrane region" description="Helical" evidence="6">
    <location>
        <begin position="386"/>
        <end position="409"/>
    </location>
</feature>
<evidence type="ECO:0000313" key="8">
    <source>
        <dbReference type="Proteomes" id="UP001470230"/>
    </source>
</evidence>
<feature type="transmembrane region" description="Helical" evidence="6">
    <location>
        <begin position="662"/>
        <end position="683"/>
    </location>
</feature>
<feature type="transmembrane region" description="Helical" evidence="6">
    <location>
        <begin position="456"/>
        <end position="474"/>
    </location>
</feature>
<protein>
    <submittedName>
        <fullName evidence="7">Hedgehog receptor activity protein</fullName>
    </submittedName>
</protein>
<dbReference type="PANTHER" id="PTHR45951">
    <property type="entry name" value="PROTEIN DISPATCHED-RELATED"/>
    <property type="match status" value="1"/>
</dbReference>
<keyword evidence="2 6" id="KW-0812">Transmembrane</keyword>
<comment type="caution">
    <text evidence="7">The sequence shown here is derived from an EMBL/GenBank/DDBJ whole genome shotgun (WGS) entry which is preliminary data.</text>
</comment>
<evidence type="ECO:0000256" key="5">
    <source>
        <dbReference type="ARBA" id="ARBA00023180"/>
    </source>
</evidence>
<keyword evidence="7" id="KW-0675">Receptor</keyword>
<evidence type="ECO:0000256" key="6">
    <source>
        <dbReference type="SAM" id="Phobius"/>
    </source>
</evidence>